<feature type="region of interest" description="Disordered" evidence="7">
    <location>
        <begin position="1"/>
        <end position="23"/>
    </location>
</feature>
<keyword evidence="3 6" id="KW-0812">Transmembrane</keyword>
<feature type="transmembrane region" description="Helical" evidence="6">
    <location>
        <begin position="188"/>
        <end position="206"/>
    </location>
</feature>
<comment type="subcellular location">
    <subcellularLocation>
        <location evidence="1 6">Cell membrane</location>
        <topology evidence="1 6">Multi-pass membrane protein</topology>
    </subcellularLocation>
</comment>
<evidence type="ECO:0000256" key="6">
    <source>
        <dbReference type="RuleBase" id="RU366058"/>
    </source>
</evidence>
<accession>A0A506U520</accession>
<dbReference type="RefSeq" id="WP_141166899.1">
    <property type="nucleotide sequence ID" value="NZ_VHLH01000016.1"/>
</dbReference>
<gene>
    <name evidence="9" type="ORF">FJU11_09950</name>
</gene>
<evidence type="ECO:0000256" key="5">
    <source>
        <dbReference type="ARBA" id="ARBA00023136"/>
    </source>
</evidence>
<dbReference type="PANTHER" id="PTHR12677">
    <property type="entry name" value="GOLGI APPARATUS MEMBRANE PROTEIN TVP38-RELATED"/>
    <property type="match status" value="1"/>
</dbReference>
<sequence length="257" mass="27089">MREGEGRTDTAPGEETTGPSAGSRNRWTRFLPLAVLLALLAAGYAAGLQRYVSLDALADRRAGLQAYVAAHTLLSGAIFAGIYVLAVAASFPAASLFTITGGFLFGWLGGGLVTSVSATIGATIIFLAARTAFSSVLRRRAGGAIHRLAGGFERDAFSYLLALRLAPIFPFFVINVAPAFFRVSLFDYVVATYLGILPGTFAYAYLGEGLDSVLVSAAKAGRSVTLSDIVTPEITIAFVALAVVALIPMLVRRFRSR</sequence>
<dbReference type="InterPro" id="IPR015414">
    <property type="entry name" value="TMEM64"/>
</dbReference>
<proteinExistence type="inferred from homology"/>
<evidence type="ECO:0000259" key="8">
    <source>
        <dbReference type="Pfam" id="PF09335"/>
    </source>
</evidence>
<keyword evidence="2 6" id="KW-1003">Cell membrane</keyword>
<feature type="domain" description="VTT" evidence="8">
    <location>
        <begin position="94"/>
        <end position="208"/>
    </location>
</feature>
<keyword evidence="4 6" id="KW-1133">Transmembrane helix</keyword>
<evidence type="ECO:0000256" key="2">
    <source>
        <dbReference type="ARBA" id="ARBA00022475"/>
    </source>
</evidence>
<evidence type="ECO:0000313" key="9">
    <source>
        <dbReference type="EMBL" id="TPW28174.1"/>
    </source>
</evidence>
<organism evidence="9 10">
    <name type="scientific">Pararhizobium mangrovi</name>
    <dbReference type="NCBI Taxonomy" id="2590452"/>
    <lineage>
        <taxon>Bacteria</taxon>
        <taxon>Pseudomonadati</taxon>
        <taxon>Pseudomonadota</taxon>
        <taxon>Alphaproteobacteria</taxon>
        <taxon>Hyphomicrobiales</taxon>
        <taxon>Rhizobiaceae</taxon>
        <taxon>Rhizobium/Agrobacterium group</taxon>
        <taxon>Pararhizobium</taxon>
    </lineage>
</organism>
<reference evidence="9 10" key="1">
    <citation type="submission" date="2019-06" db="EMBL/GenBank/DDBJ databases">
        <authorList>
            <person name="Li M."/>
        </authorList>
    </citation>
    <scope>NUCLEOTIDE SEQUENCE [LARGE SCALE GENOMIC DNA]</scope>
    <source>
        <strain evidence="9 10">BGMRC6574</strain>
    </source>
</reference>
<feature type="transmembrane region" description="Helical" evidence="6">
    <location>
        <begin position="30"/>
        <end position="48"/>
    </location>
</feature>
<dbReference type="InterPro" id="IPR032816">
    <property type="entry name" value="VTT_dom"/>
</dbReference>
<dbReference type="GO" id="GO:0005886">
    <property type="term" value="C:plasma membrane"/>
    <property type="evidence" value="ECO:0007669"/>
    <property type="project" value="UniProtKB-SubCell"/>
</dbReference>
<evidence type="ECO:0000256" key="3">
    <source>
        <dbReference type="ARBA" id="ARBA00022692"/>
    </source>
</evidence>
<evidence type="ECO:0000256" key="1">
    <source>
        <dbReference type="ARBA" id="ARBA00004651"/>
    </source>
</evidence>
<dbReference type="OrthoDB" id="9779114at2"/>
<feature type="transmembrane region" description="Helical" evidence="6">
    <location>
        <begin position="103"/>
        <end position="129"/>
    </location>
</feature>
<evidence type="ECO:0000256" key="4">
    <source>
        <dbReference type="ARBA" id="ARBA00022989"/>
    </source>
</evidence>
<feature type="transmembrane region" description="Helical" evidence="6">
    <location>
        <begin position="156"/>
        <end position="181"/>
    </location>
</feature>
<comment type="caution">
    <text evidence="9">The sequence shown here is derived from an EMBL/GenBank/DDBJ whole genome shotgun (WGS) entry which is preliminary data.</text>
</comment>
<name>A0A506U520_9HYPH</name>
<dbReference type="AlphaFoldDB" id="A0A506U520"/>
<comment type="similarity">
    <text evidence="6">Belongs to the TVP38/TMEM64 family.</text>
</comment>
<dbReference type="PANTHER" id="PTHR12677:SF59">
    <property type="entry name" value="GOLGI APPARATUS MEMBRANE PROTEIN TVP38-RELATED"/>
    <property type="match status" value="1"/>
</dbReference>
<keyword evidence="10" id="KW-1185">Reference proteome</keyword>
<feature type="transmembrane region" description="Helical" evidence="6">
    <location>
        <begin position="234"/>
        <end position="251"/>
    </location>
</feature>
<dbReference type="Proteomes" id="UP000320314">
    <property type="component" value="Unassembled WGS sequence"/>
</dbReference>
<protein>
    <recommendedName>
        <fullName evidence="6">TVP38/TMEM64 family membrane protein</fullName>
    </recommendedName>
</protein>
<evidence type="ECO:0000256" key="7">
    <source>
        <dbReference type="SAM" id="MobiDB-lite"/>
    </source>
</evidence>
<evidence type="ECO:0000313" key="10">
    <source>
        <dbReference type="Proteomes" id="UP000320314"/>
    </source>
</evidence>
<feature type="transmembrane region" description="Helical" evidence="6">
    <location>
        <begin position="68"/>
        <end position="91"/>
    </location>
</feature>
<keyword evidence="5 6" id="KW-0472">Membrane</keyword>
<dbReference type="Pfam" id="PF09335">
    <property type="entry name" value="VTT_dom"/>
    <property type="match status" value="1"/>
</dbReference>
<dbReference type="EMBL" id="VHLH01000016">
    <property type="protein sequence ID" value="TPW28174.1"/>
    <property type="molecule type" value="Genomic_DNA"/>
</dbReference>